<dbReference type="Proteomes" id="UP000284751">
    <property type="component" value="Unassembled WGS sequence"/>
</dbReference>
<reference evidence="1 2" key="1">
    <citation type="submission" date="2018-08" db="EMBL/GenBank/DDBJ databases">
        <title>A genome reference for cultivated species of the human gut microbiota.</title>
        <authorList>
            <person name="Zou Y."/>
            <person name="Xue W."/>
            <person name="Luo G."/>
        </authorList>
    </citation>
    <scope>NUCLEOTIDE SEQUENCE [LARGE SCALE GENOMIC DNA]</scope>
    <source>
        <strain evidence="1 2">AF28-26</strain>
    </source>
</reference>
<gene>
    <name evidence="1" type="ORF">DWY99_03975</name>
</gene>
<comment type="caution">
    <text evidence="1">The sequence shown here is derived from an EMBL/GenBank/DDBJ whole genome shotgun (WGS) entry which is preliminary data.</text>
</comment>
<dbReference type="AlphaFoldDB" id="A0A412AZ07"/>
<protein>
    <submittedName>
        <fullName evidence="1">Uncharacterized protein</fullName>
    </submittedName>
</protein>
<dbReference type="EMBL" id="QRTC01000009">
    <property type="protein sequence ID" value="RGQ42857.1"/>
    <property type="molecule type" value="Genomic_DNA"/>
</dbReference>
<organism evidence="1 2">
    <name type="scientific">[Clostridium] leptum</name>
    <dbReference type="NCBI Taxonomy" id="1535"/>
    <lineage>
        <taxon>Bacteria</taxon>
        <taxon>Bacillati</taxon>
        <taxon>Bacillota</taxon>
        <taxon>Clostridia</taxon>
        <taxon>Eubacteriales</taxon>
        <taxon>Oscillospiraceae</taxon>
        <taxon>Oscillospiraceae incertae sedis</taxon>
    </lineage>
</organism>
<sequence>MDRFDREDIGTIFDFYTDNYTGYSQEFSRLRNYYDVCCGPRLSAGGRRSCKEVPGMFESPDLYMDDLLGILAIEKIRYDHTGFIAGESLYGDDFPVVCYDALGNVADSISADVDDCDTYIQKFCFPGMEEFYRLCREYGRRNRVSFQNNPYVREAANFVNQEMNGIDSYCIDWRLFTPKKATKKKWPCLAVFTSIEFYQPVQLVESLYNIRTYYMQALEKLKKELQSSQMKTLYLTEVSQAAERKAA</sequence>
<evidence type="ECO:0000313" key="2">
    <source>
        <dbReference type="Proteomes" id="UP000284751"/>
    </source>
</evidence>
<proteinExistence type="predicted"/>
<accession>A0A412AZ07</accession>
<evidence type="ECO:0000313" key="1">
    <source>
        <dbReference type="EMBL" id="RGQ42857.1"/>
    </source>
</evidence>
<name>A0A412AZ07_9FIRM</name>